<dbReference type="SUPFAM" id="SSF51735">
    <property type="entry name" value="NAD(P)-binding Rossmann-fold domains"/>
    <property type="match status" value="1"/>
</dbReference>
<dbReference type="GO" id="GO:0047837">
    <property type="term" value="F:D-xylose 1-dehydrogenase (NADP+) activity"/>
    <property type="evidence" value="ECO:0007669"/>
    <property type="project" value="UniProtKB-EC"/>
</dbReference>
<dbReference type="PANTHER" id="PTHR22604:SF105">
    <property type="entry name" value="TRANS-1,2-DIHYDROBENZENE-1,2-DIOL DEHYDROGENASE"/>
    <property type="match status" value="1"/>
</dbReference>
<evidence type="ECO:0000256" key="2">
    <source>
        <dbReference type="ARBA" id="ARBA00023002"/>
    </source>
</evidence>
<dbReference type="STRING" id="933852.A0A0C3BIM2"/>
<evidence type="ECO:0000256" key="5">
    <source>
        <dbReference type="ARBA" id="ARBA00049233"/>
    </source>
</evidence>
<comment type="catalytic activity">
    <reaction evidence="5">
        <text>D-xylose + NADP(+) = D-xylono-1,5-lactone + NADPH + H(+)</text>
        <dbReference type="Rhea" id="RHEA:22000"/>
        <dbReference type="ChEBI" id="CHEBI:15378"/>
        <dbReference type="ChEBI" id="CHEBI:15867"/>
        <dbReference type="ChEBI" id="CHEBI:53455"/>
        <dbReference type="ChEBI" id="CHEBI:57783"/>
        <dbReference type="ChEBI" id="CHEBI:58349"/>
        <dbReference type="EC" id="1.1.1.179"/>
    </reaction>
</comment>
<sequence>MTAYLAFTKMVFTLRWGIMATGGIANSFASDLLLEPSARGTEDVQHIIAAVASSSSESKALEFAQKLGVETSAKAYGSYEQLVRDEAVDIIYIATPQSRHYTDVLLALGAGKHVLCEKPFTINAAQATHLTEVAKSKGLFLMEAAWTRFFPHTRQILKTLHEEKQIGRIRGGALLDLGYYPLLWADLILSDHPDNGKAAPKVTAAVSLTPKGVDEFTGITLTYEKLGAVAYLTTSLSAKTQTPYSVHIQGDKGTLMISGTPPNPRGYTLQVDGQDPIEQTATRAGNNLIWQADACARAIRDGQRGCPESPLENTLAIVKIMDEVRRQGKFVFPSPLEDTQR</sequence>
<evidence type="ECO:0000256" key="3">
    <source>
        <dbReference type="ARBA" id="ARBA00038984"/>
    </source>
</evidence>
<dbReference type="InterPro" id="IPR050984">
    <property type="entry name" value="Gfo/Idh/MocA_domain"/>
</dbReference>
<evidence type="ECO:0000259" key="7">
    <source>
        <dbReference type="Pfam" id="PF22725"/>
    </source>
</evidence>
<reference evidence="9" key="2">
    <citation type="submission" date="2015-01" db="EMBL/GenBank/DDBJ databases">
        <title>Evolutionary Origins and Diversification of the Mycorrhizal Mutualists.</title>
        <authorList>
            <consortium name="DOE Joint Genome Institute"/>
            <consortium name="Mycorrhizal Genomics Consortium"/>
            <person name="Kohler A."/>
            <person name="Kuo A."/>
            <person name="Nagy L.G."/>
            <person name="Floudas D."/>
            <person name="Copeland A."/>
            <person name="Barry K.W."/>
            <person name="Cichocki N."/>
            <person name="Veneault-Fourrey C."/>
            <person name="LaButti K."/>
            <person name="Lindquist E.A."/>
            <person name="Lipzen A."/>
            <person name="Lundell T."/>
            <person name="Morin E."/>
            <person name="Murat C."/>
            <person name="Riley R."/>
            <person name="Ohm R."/>
            <person name="Sun H."/>
            <person name="Tunlid A."/>
            <person name="Henrissat B."/>
            <person name="Grigoriev I.V."/>
            <person name="Hibbett D.S."/>
            <person name="Martin F."/>
        </authorList>
    </citation>
    <scope>NUCLEOTIDE SEQUENCE [LARGE SCALE GENOMIC DNA]</scope>
    <source>
        <strain evidence="9">MAFF 305830</strain>
    </source>
</reference>
<keyword evidence="9" id="KW-1185">Reference proteome</keyword>
<dbReference type="EC" id="1.1.1.179" evidence="3"/>
<evidence type="ECO:0000259" key="6">
    <source>
        <dbReference type="Pfam" id="PF01408"/>
    </source>
</evidence>
<dbReference type="InterPro" id="IPR055170">
    <property type="entry name" value="GFO_IDH_MocA-like_dom"/>
</dbReference>
<evidence type="ECO:0000256" key="4">
    <source>
        <dbReference type="ARBA" id="ARBA00042988"/>
    </source>
</evidence>
<proteinExistence type="inferred from homology"/>
<organism evidence="8 9">
    <name type="scientific">Serendipita vermifera MAFF 305830</name>
    <dbReference type="NCBI Taxonomy" id="933852"/>
    <lineage>
        <taxon>Eukaryota</taxon>
        <taxon>Fungi</taxon>
        <taxon>Dikarya</taxon>
        <taxon>Basidiomycota</taxon>
        <taxon>Agaricomycotina</taxon>
        <taxon>Agaricomycetes</taxon>
        <taxon>Sebacinales</taxon>
        <taxon>Serendipitaceae</taxon>
        <taxon>Serendipita</taxon>
    </lineage>
</organism>
<dbReference type="SUPFAM" id="SSF55347">
    <property type="entry name" value="Glyceraldehyde-3-phosphate dehydrogenase-like, C-terminal domain"/>
    <property type="match status" value="1"/>
</dbReference>
<gene>
    <name evidence="8" type="ORF">M408DRAFT_258000</name>
</gene>
<dbReference type="Gene3D" id="3.30.360.10">
    <property type="entry name" value="Dihydrodipicolinate Reductase, domain 2"/>
    <property type="match status" value="1"/>
</dbReference>
<dbReference type="OrthoDB" id="2129491at2759"/>
<evidence type="ECO:0000313" key="8">
    <source>
        <dbReference type="EMBL" id="KIM31356.1"/>
    </source>
</evidence>
<protein>
    <recommendedName>
        <fullName evidence="3">D-xylose 1-dehydrogenase (NADP(+), D-xylono-1,5-lactone-forming)</fullName>
        <ecNumber evidence="3">1.1.1.179</ecNumber>
    </recommendedName>
    <alternativeName>
        <fullName evidence="4">D-xylose-NADP dehydrogenase</fullName>
    </alternativeName>
</protein>
<dbReference type="InterPro" id="IPR036291">
    <property type="entry name" value="NAD(P)-bd_dom_sf"/>
</dbReference>
<dbReference type="GO" id="GO:0000166">
    <property type="term" value="F:nucleotide binding"/>
    <property type="evidence" value="ECO:0007669"/>
    <property type="project" value="InterPro"/>
</dbReference>
<dbReference type="HOGENOM" id="CLU_023194_7_2_1"/>
<dbReference type="Gene3D" id="3.40.50.720">
    <property type="entry name" value="NAD(P)-binding Rossmann-like Domain"/>
    <property type="match status" value="1"/>
</dbReference>
<feature type="domain" description="Gfo/Idh/MocA-like oxidoreductase N-terminal" evidence="6">
    <location>
        <begin position="15"/>
        <end position="142"/>
    </location>
</feature>
<dbReference type="PANTHER" id="PTHR22604">
    <property type="entry name" value="OXIDOREDUCTASES"/>
    <property type="match status" value="1"/>
</dbReference>
<comment type="similarity">
    <text evidence="1">Belongs to the Gfo/Idh/MocA family.</text>
</comment>
<evidence type="ECO:0000313" key="9">
    <source>
        <dbReference type="Proteomes" id="UP000054097"/>
    </source>
</evidence>
<dbReference type="Pfam" id="PF22725">
    <property type="entry name" value="GFO_IDH_MocA_C3"/>
    <property type="match status" value="1"/>
</dbReference>
<reference evidence="8 9" key="1">
    <citation type="submission" date="2014-04" db="EMBL/GenBank/DDBJ databases">
        <authorList>
            <consortium name="DOE Joint Genome Institute"/>
            <person name="Kuo A."/>
            <person name="Zuccaro A."/>
            <person name="Kohler A."/>
            <person name="Nagy L.G."/>
            <person name="Floudas D."/>
            <person name="Copeland A."/>
            <person name="Barry K.W."/>
            <person name="Cichocki N."/>
            <person name="Veneault-Fourrey C."/>
            <person name="LaButti K."/>
            <person name="Lindquist E.A."/>
            <person name="Lipzen A."/>
            <person name="Lundell T."/>
            <person name="Morin E."/>
            <person name="Murat C."/>
            <person name="Sun H."/>
            <person name="Tunlid A."/>
            <person name="Henrissat B."/>
            <person name="Grigoriev I.V."/>
            <person name="Hibbett D.S."/>
            <person name="Martin F."/>
            <person name="Nordberg H.P."/>
            <person name="Cantor M.N."/>
            <person name="Hua S.X."/>
        </authorList>
    </citation>
    <scope>NUCLEOTIDE SEQUENCE [LARGE SCALE GENOMIC DNA]</scope>
    <source>
        <strain evidence="8 9">MAFF 305830</strain>
    </source>
</reference>
<dbReference type="InterPro" id="IPR000683">
    <property type="entry name" value="Gfo/Idh/MocA-like_OxRdtase_N"/>
</dbReference>
<feature type="domain" description="GFO/IDH/MocA-like oxidoreductase" evidence="7">
    <location>
        <begin position="168"/>
        <end position="255"/>
    </location>
</feature>
<accession>A0A0C3BIM2</accession>
<evidence type="ECO:0000256" key="1">
    <source>
        <dbReference type="ARBA" id="ARBA00010928"/>
    </source>
</evidence>
<keyword evidence="2" id="KW-0560">Oxidoreductase</keyword>
<dbReference type="EMBL" id="KN824282">
    <property type="protein sequence ID" value="KIM31356.1"/>
    <property type="molecule type" value="Genomic_DNA"/>
</dbReference>
<dbReference type="Pfam" id="PF01408">
    <property type="entry name" value="GFO_IDH_MocA"/>
    <property type="match status" value="1"/>
</dbReference>
<name>A0A0C3BIM2_SERVB</name>
<dbReference type="AlphaFoldDB" id="A0A0C3BIM2"/>
<dbReference type="Proteomes" id="UP000054097">
    <property type="component" value="Unassembled WGS sequence"/>
</dbReference>